<dbReference type="InterPro" id="IPR036396">
    <property type="entry name" value="Cyt_P450_sf"/>
</dbReference>
<evidence type="ECO:0000256" key="5">
    <source>
        <dbReference type="ARBA" id="ARBA00022723"/>
    </source>
</evidence>
<dbReference type="InterPro" id="IPR050121">
    <property type="entry name" value="Cytochrome_P450_monoxygenase"/>
</dbReference>
<dbReference type="OrthoDB" id="1470350at2759"/>
<keyword evidence="5" id="KW-0479">Metal-binding</keyword>
<evidence type="ECO:0000256" key="4">
    <source>
        <dbReference type="ARBA" id="ARBA00022617"/>
    </source>
</evidence>
<evidence type="ECO:0000313" key="9">
    <source>
        <dbReference type="EMBL" id="THH31054.1"/>
    </source>
</evidence>
<protein>
    <recommendedName>
        <fullName evidence="11">Cytochrome P450</fullName>
    </recommendedName>
</protein>
<name>A0A4S4MXB1_9APHY</name>
<dbReference type="PANTHER" id="PTHR24305:SF166">
    <property type="entry name" value="CYTOCHROME P450 12A4, MITOCHONDRIAL-RELATED"/>
    <property type="match status" value="1"/>
</dbReference>
<dbReference type="PRINTS" id="PR00385">
    <property type="entry name" value="P450"/>
</dbReference>
<comment type="caution">
    <text evidence="9">The sequence shown here is derived from an EMBL/GenBank/DDBJ whole genome shotgun (WGS) entry which is preliminary data.</text>
</comment>
<dbReference type="Pfam" id="PF00067">
    <property type="entry name" value="p450"/>
    <property type="match status" value="1"/>
</dbReference>
<evidence type="ECO:0000256" key="7">
    <source>
        <dbReference type="ARBA" id="ARBA00023004"/>
    </source>
</evidence>
<organism evidence="9 10">
    <name type="scientific">Antrodiella citrinella</name>
    <dbReference type="NCBI Taxonomy" id="2447956"/>
    <lineage>
        <taxon>Eukaryota</taxon>
        <taxon>Fungi</taxon>
        <taxon>Dikarya</taxon>
        <taxon>Basidiomycota</taxon>
        <taxon>Agaricomycotina</taxon>
        <taxon>Agaricomycetes</taxon>
        <taxon>Polyporales</taxon>
        <taxon>Steccherinaceae</taxon>
        <taxon>Antrodiella</taxon>
    </lineage>
</organism>
<keyword evidence="7" id="KW-0408">Iron</keyword>
<keyword evidence="8" id="KW-0503">Monooxygenase</keyword>
<keyword evidence="10" id="KW-1185">Reference proteome</keyword>
<evidence type="ECO:0000256" key="6">
    <source>
        <dbReference type="ARBA" id="ARBA00023002"/>
    </source>
</evidence>
<proteinExistence type="inferred from homology"/>
<dbReference type="GO" id="GO:0020037">
    <property type="term" value="F:heme binding"/>
    <property type="evidence" value="ECO:0007669"/>
    <property type="project" value="InterPro"/>
</dbReference>
<dbReference type="GO" id="GO:0016705">
    <property type="term" value="F:oxidoreductase activity, acting on paired donors, with incorporation or reduction of molecular oxygen"/>
    <property type="evidence" value="ECO:0007669"/>
    <property type="project" value="InterPro"/>
</dbReference>
<dbReference type="EMBL" id="SGPM01000059">
    <property type="protein sequence ID" value="THH31054.1"/>
    <property type="molecule type" value="Genomic_DNA"/>
</dbReference>
<gene>
    <name evidence="9" type="ORF">EUX98_g3138</name>
</gene>
<dbReference type="AlphaFoldDB" id="A0A4S4MXB1"/>
<dbReference type="InterPro" id="IPR001128">
    <property type="entry name" value="Cyt_P450"/>
</dbReference>
<dbReference type="Proteomes" id="UP000308730">
    <property type="component" value="Unassembled WGS sequence"/>
</dbReference>
<dbReference type="GO" id="GO:0004497">
    <property type="term" value="F:monooxygenase activity"/>
    <property type="evidence" value="ECO:0007669"/>
    <property type="project" value="UniProtKB-KW"/>
</dbReference>
<comment type="pathway">
    <text evidence="2">Secondary metabolite biosynthesis.</text>
</comment>
<dbReference type="InterPro" id="IPR002401">
    <property type="entry name" value="Cyt_P450_E_grp-I"/>
</dbReference>
<dbReference type="SUPFAM" id="SSF48264">
    <property type="entry name" value="Cytochrome P450"/>
    <property type="match status" value="1"/>
</dbReference>
<accession>A0A4S4MXB1</accession>
<keyword evidence="6" id="KW-0560">Oxidoreductase</keyword>
<dbReference type="PANTHER" id="PTHR24305">
    <property type="entry name" value="CYTOCHROME P450"/>
    <property type="match status" value="1"/>
</dbReference>
<dbReference type="PRINTS" id="PR00463">
    <property type="entry name" value="EP450I"/>
</dbReference>
<comment type="similarity">
    <text evidence="3">Belongs to the cytochrome P450 family.</text>
</comment>
<dbReference type="GO" id="GO:0005506">
    <property type="term" value="F:iron ion binding"/>
    <property type="evidence" value="ECO:0007669"/>
    <property type="project" value="InterPro"/>
</dbReference>
<reference evidence="9 10" key="1">
    <citation type="submission" date="2019-02" db="EMBL/GenBank/DDBJ databases">
        <title>Genome sequencing of the rare red list fungi Antrodiella citrinella (Flaviporus citrinellus).</title>
        <authorList>
            <person name="Buettner E."/>
            <person name="Kellner H."/>
        </authorList>
    </citation>
    <scope>NUCLEOTIDE SEQUENCE [LARGE SCALE GENOMIC DNA]</scope>
    <source>
        <strain evidence="9 10">DSM 108506</strain>
    </source>
</reference>
<evidence type="ECO:0000256" key="2">
    <source>
        <dbReference type="ARBA" id="ARBA00005179"/>
    </source>
</evidence>
<evidence type="ECO:0008006" key="11">
    <source>
        <dbReference type="Google" id="ProtNLM"/>
    </source>
</evidence>
<evidence type="ECO:0000256" key="1">
    <source>
        <dbReference type="ARBA" id="ARBA00001971"/>
    </source>
</evidence>
<keyword evidence="4" id="KW-0349">Heme</keyword>
<evidence type="ECO:0000256" key="3">
    <source>
        <dbReference type="ARBA" id="ARBA00010617"/>
    </source>
</evidence>
<sequence length="458" mass="52264">MNPVILLVFAVGGLWVIQKIVGYRNALRAINYFPGHRTVFDIRGMSSLLPRIPYITGGRNGGWKRKHDLFAKLDRDIISFAATFFVVADPGAIKEITASRQRFPKPVEMYKGLQFFGNNIVVSEAEEWKRYRKICGPSFSEPNNKLVWDETVKIVHDLFDNVWGSRKEIVYEHALEVTMPDTLHTVSDGFIVKLLTPKWAVPYKKRFRQVIFAFEELERHMHEMIDSRRNAEKKEERYDLLSSLLDANDDPTDGQSKLTDQELLANIFIFLIAGHETTAHSLCFSFGLLALYQDEQDRAYQEIQKALPGGRDPTMQDIPALSFIEGIMNETLRMYPPVVSVPKISAEDTTLSTTNSAGEKIVIPVPAGVTVNLHAVGLHYNPKYWTDPYKFSPERFLGDWPRDAFLPFSGGKYKITVKEDPAFAGETFEQKKERVLKAKGGLTLTPVRMPLVFTRRDW</sequence>
<evidence type="ECO:0000313" key="10">
    <source>
        <dbReference type="Proteomes" id="UP000308730"/>
    </source>
</evidence>
<dbReference type="Gene3D" id="1.10.630.10">
    <property type="entry name" value="Cytochrome P450"/>
    <property type="match status" value="1"/>
</dbReference>
<evidence type="ECO:0000256" key="8">
    <source>
        <dbReference type="ARBA" id="ARBA00023033"/>
    </source>
</evidence>
<comment type="cofactor">
    <cofactor evidence="1">
        <name>heme</name>
        <dbReference type="ChEBI" id="CHEBI:30413"/>
    </cofactor>
</comment>